<feature type="transmembrane region" description="Helical" evidence="1">
    <location>
        <begin position="117"/>
        <end position="134"/>
    </location>
</feature>
<feature type="transmembrane region" description="Helical" evidence="1">
    <location>
        <begin position="51"/>
        <end position="68"/>
    </location>
</feature>
<evidence type="ECO:0000313" key="3">
    <source>
        <dbReference type="Proteomes" id="UP000237003"/>
    </source>
</evidence>
<feature type="transmembrane region" description="Helical" evidence="1">
    <location>
        <begin position="26"/>
        <end position="44"/>
    </location>
</feature>
<protein>
    <submittedName>
        <fullName evidence="2">Uncharacterized protein</fullName>
    </submittedName>
</protein>
<keyword evidence="1" id="KW-0472">Membrane</keyword>
<keyword evidence="1" id="KW-0812">Transmembrane</keyword>
<organism evidence="2 3">
    <name type="scientific">Citrobacter amalonaticus</name>
    <dbReference type="NCBI Taxonomy" id="35703"/>
    <lineage>
        <taxon>Bacteria</taxon>
        <taxon>Pseudomonadati</taxon>
        <taxon>Pseudomonadota</taxon>
        <taxon>Gammaproteobacteria</taxon>
        <taxon>Enterobacterales</taxon>
        <taxon>Enterobacteriaceae</taxon>
        <taxon>Citrobacter</taxon>
    </lineage>
</organism>
<reference evidence="2 3" key="1">
    <citation type="submission" date="2018-01" db="EMBL/GenBank/DDBJ databases">
        <title>Complete genome sequences of 14 Citrobacter spp. isolated from plant in Canada.</title>
        <authorList>
            <person name="Bhandare S.G."/>
            <person name="Colavecchio A."/>
            <person name="Jeukens J."/>
            <person name="Emond-Rheault J.-G."/>
            <person name="Freschi L."/>
            <person name="Hamel J."/>
            <person name="Kukavica-Ibrulj I."/>
            <person name="Levesque R."/>
            <person name="Goodridge L."/>
        </authorList>
    </citation>
    <scope>NUCLEOTIDE SEQUENCE [LARGE SCALE GENOMIC DNA]</scope>
    <source>
        <strain evidence="2 3">S1285</strain>
    </source>
</reference>
<sequence length="135" mass="15797">MENESDGVTKTSVIQSHLLMQTLKSWRFFLLFTLPPLAWVLIAAQPGIVRMAMAMIGGVIWLSCWRLWLDVQYFSVINEENNARAGAALCSIWQREKLQALTFTQRQQGALKQFRRTLYWIVLLWLSWLILLLFH</sequence>
<name>A0A2S4S1C3_CITAM</name>
<evidence type="ECO:0000256" key="1">
    <source>
        <dbReference type="SAM" id="Phobius"/>
    </source>
</evidence>
<dbReference type="RefSeq" id="WP_103779369.1">
    <property type="nucleotide sequence ID" value="NZ_PQLX01000001.1"/>
</dbReference>
<dbReference type="AlphaFoldDB" id="A0A2S4S1C3"/>
<evidence type="ECO:0000313" key="2">
    <source>
        <dbReference type="EMBL" id="POU67622.1"/>
    </source>
</evidence>
<dbReference type="OrthoDB" id="6485698at2"/>
<dbReference type="Proteomes" id="UP000237003">
    <property type="component" value="Unassembled WGS sequence"/>
</dbReference>
<dbReference type="EMBL" id="PQLX01000001">
    <property type="protein sequence ID" value="POU67622.1"/>
    <property type="molecule type" value="Genomic_DNA"/>
</dbReference>
<gene>
    <name evidence="2" type="ORF">C3430_00515</name>
</gene>
<proteinExistence type="predicted"/>
<comment type="caution">
    <text evidence="2">The sequence shown here is derived from an EMBL/GenBank/DDBJ whole genome shotgun (WGS) entry which is preliminary data.</text>
</comment>
<accession>A0A2S4S1C3</accession>
<keyword evidence="1" id="KW-1133">Transmembrane helix</keyword>